<comment type="caution">
    <text evidence="4">The sequence shown here is derived from an EMBL/GenBank/DDBJ whole genome shotgun (WGS) entry which is preliminary data.</text>
</comment>
<dbReference type="Pfam" id="PF13847">
    <property type="entry name" value="Methyltransf_31"/>
    <property type="match status" value="1"/>
</dbReference>
<sequence length="209" mass="23554">MMETKVSQQYNQMASVYDRRWSGYILNTLLFLKNWAQIPPSATVLDVGCGTGEFEKIVLAENPTQHMVGVDISQKMLAIAQNKCHEYTNVSFQTASVLQLPFADDSFDVIVSASAFHYFDAPDAALTEMKRVLKPDGCVVILDWCRDYFLCQVCDILLKIFDPAYKQCYSQAEFHNLLAAAGFEIRRASKVRFGIVWGMMIATATPQPK</sequence>
<evidence type="ECO:0000259" key="3">
    <source>
        <dbReference type="Pfam" id="PF13847"/>
    </source>
</evidence>
<dbReference type="SUPFAM" id="SSF53335">
    <property type="entry name" value="S-adenosyl-L-methionine-dependent methyltransferases"/>
    <property type="match status" value="1"/>
</dbReference>
<dbReference type="InterPro" id="IPR051052">
    <property type="entry name" value="Diverse_substrate_MTase"/>
</dbReference>
<evidence type="ECO:0000313" key="5">
    <source>
        <dbReference type="Proteomes" id="UP000268857"/>
    </source>
</evidence>
<evidence type="ECO:0000256" key="2">
    <source>
        <dbReference type="ARBA" id="ARBA00022679"/>
    </source>
</evidence>
<dbReference type="InterPro" id="IPR029063">
    <property type="entry name" value="SAM-dependent_MTases_sf"/>
</dbReference>
<evidence type="ECO:0000256" key="1">
    <source>
        <dbReference type="ARBA" id="ARBA00022603"/>
    </source>
</evidence>
<dbReference type="EMBL" id="RSCJ01000008">
    <property type="protein sequence ID" value="RUR83147.1"/>
    <property type="molecule type" value="Genomic_DNA"/>
</dbReference>
<keyword evidence="1 4" id="KW-0489">Methyltransferase</keyword>
<dbReference type="Gene3D" id="3.40.50.150">
    <property type="entry name" value="Vaccinia Virus protein VP39"/>
    <property type="match status" value="1"/>
</dbReference>
<dbReference type="RefSeq" id="WP_026087331.1">
    <property type="nucleotide sequence ID" value="NZ_AJLN01000037.1"/>
</dbReference>
<proteinExistence type="predicted"/>
<dbReference type="PANTHER" id="PTHR44942">
    <property type="entry name" value="METHYLTRANSF_11 DOMAIN-CONTAINING PROTEIN"/>
    <property type="match status" value="1"/>
</dbReference>
<name>A0A3S0Y1B9_CHLFR</name>
<organism evidence="4 5">
    <name type="scientific">Chlorogloeopsis fritschii PCC 6912</name>
    <dbReference type="NCBI Taxonomy" id="211165"/>
    <lineage>
        <taxon>Bacteria</taxon>
        <taxon>Bacillati</taxon>
        <taxon>Cyanobacteriota</taxon>
        <taxon>Cyanophyceae</taxon>
        <taxon>Nostocales</taxon>
        <taxon>Chlorogloeopsidaceae</taxon>
        <taxon>Chlorogloeopsis</taxon>
    </lineage>
</organism>
<accession>A0A3S0Y1B9</accession>
<keyword evidence="2 4" id="KW-0808">Transferase</keyword>
<dbReference type="CDD" id="cd02440">
    <property type="entry name" value="AdoMet_MTases"/>
    <property type="match status" value="1"/>
</dbReference>
<evidence type="ECO:0000313" key="4">
    <source>
        <dbReference type="EMBL" id="RUR83147.1"/>
    </source>
</evidence>
<dbReference type="AlphaFoldDB" id="A0A3S0Y1B9"/>
<dbReference type="STRING" id="211165.GCA_000317285_00464"/>
<feature type="domain" description="Methyltransferase" evidence="3">
    <location>
        <begin position="42"/>
        <end position="155"/>
    </location>
</feature>
<dbReference type="GO" id="GO:0008168">
    <property type="term" value="F:methyltransferase activity"/>
    <property type="evidence" value="ECO:0007669"/>
    <property type="project" value="UniProtKB-KW"/>
</dbReference>
<dbReference type="GO" id="GO:0032259">
    <property type="term" value="P:methylation"/>
    <property type="evidence" value="ECO:0007669"/>
    <property type="project" value="UniProtKB-KW"/>
</dbReference>
<protein>
    <submittedName>
        <fullName evidence="4">SAM-dependent methyltransferase</fullName>
    </submittedName>
</protein>
<dbReference type="InterPro" id="IPR025714">
    <property type="entry name" value="Methyltranfer_dom"/>
</dbReference>
<keyword evidence="5" id="KW-1185">Reference proteome</keyword>
<dbReference type="Proteomes" id="UP000268857">
    <property type="component" value="Unassembled WGS sequence"/>
</dbReference>
<gene>
    <name evidence="4" type="ORF">PCC6912_25210</name>
</gene>
<dbReference type="PANTHER" id="PTHR44942:SF4">
    <property type="entry name" value="METHYLTRANSFERASE TYPE 11 DOMAIN-CONTAINING PROTEIN"/>
    <property type="match status" value="1"/>
</dbReference>
<reference evidence="4 5" key="1">
    <citation type="journal article" date="2019" name="Genome Biol. Evol.">
        <title>Day and night: Metabolic profiles and evolutionary relationships of six axenic non-marine cyanobacteria.</title>
        <authorList>
            <person name="Will S.E."/>
            <person name="Henke P."/>
            <person name="Boedeker C."/>
            <person name="Huang S."/>
            <person name="Brinkmann H."/>
            <person name="Rohde M."/>
            <person name="Jarek M."/>
            <person name="Friedl T."/>
            <person name="Seufert S."/>
            <person name="Schumacher M."/>
            <person name="Overmann J."/>
            <person name="Neumann-Schaal M."/>
            <person name="Petersen J."/>
        </authorList>
    </citation>
    <scope>NUCLEOTIDE SEQUENCE [LARGE SCALE GENOMIC DNA]</scope>
    <source>
        <strain evidence="4 5">PCC 6912</strain>
    </source>
</reference>